<evidence type="ECO:0000259" key="1">
    <source>
        <dbReference type="Pfam" id="PF14534"/>
    </source>
</evidence>
<proteinExistence type="predicted"/>
<protein>
    <submittedName>
        <fullName evidence="2">Ketosteroid isomerase-like protein</fullName>
    </submittedName>
</protein>
<dbReference type="CDD" id="cd00531">
    <property type="entry name" value="NTF2_like"/>
    <property type="match status" value="1"/>
</dbReference>
<reference evidence="2 3" key="1">
    <citation type="submission" date="2020-07" db="EMBL/GenBank/DDBJ databases">
        <title>Sequencing the genomes of 1000 actinobacteria strains.</title>
        <authorList>
            <person name="Klenk H.-P."/>
        </authorList>
    </citation>
    <scope>NUCLEOTIDE SEQUENCE [LARGE SCALE GENOMIC DNA]</scope>
    <source>
        <strain evidence="2 3">DSM 18965</strain>
    </source>
</reference>
<evidence type="ECO:0000313" key="3">
    <source>
        <dbReference type="Proteomes" id="UP000516957"/>
    </source>
</evidence>
<dbReference type="EMBL" id="JACCBE010000001">
    <property type="protein sequence ID" value="NYD56941.1"/>
    <property type="molecule type" value="Genomic_DNA"/>
</dbReference>
<name>A0A7Y9F059_9ACTN</name>
<comment type="caution">
    <text evidence="2">The sequence shown here is derived from an EMBL/GenBank/DDBJ whole genome shotgun (WGS) entry which is preliminary data.</text>
</comment>
<dbReference type="InterPro" id="IPR032710">
    <property type="entry name" value="NTF2-like_dom_sf"/>
</dbReference>
<dbReference type="Gene3D" id="3.10.450.50">
    <property type="match status" value="1"/>
</dbReference>
<dbReference type="SUPFAM" id="SSF54427">
    <property type="entry name" value="NTF2-like"/>
    <property type="match status" value="1"/>
</dbReference>
<feature type="domain" description="DUF4440" evidence="1">
    <location>
        <begin position="21"/>
        <end position="132"/>
    </location>
</feature>
<dbReference type="Pfam" id="PF14534">
    <property type="entry name" value="DUF4440"/>
    <property type="match status" value="1"/>
</dbReference>
<gene>
    <name evidence="2" type="ORF">BKA08_001179</name>
</gene>
<dbReference type="Proteomes" id="UP000516957">
    <property type="component" value="Unassembled WGS sequence"/>
</dbReference>
<dbReference type="RefSeq" id="WP_179614776.1">
    <property type="nucleotide sequence ID" value="NZ_CP059163.1"/>
</dbReference>
<dbReference type="AlphaFoldDB" id="A0A7Y9F059"/>
<sequence>MSDTLDTTSSTTTDALSDELRARDAAWSAAASSGAPLEEVLEYWSDDAVVVPPGMDEVRGKDALRAYVTASTAIPGFRISWETGDIELSDDGSMAWIRGTNRVEMTGEDGTPVVMEGRVLTTWRREGGTWRCTNDIWNAGG</sequence>
<dbReference type="GO" id="GO:0016853">
    <property type="term" value="F:isomerase activity"/>
    <property type="evidence" value="ECO:0007669"/>
    <property type="project" value="UniProtKB-KW"/>
</dbReference>
<accession>A0A7Y9F059</accession>
<evidence type="ECO:0000313" key="2">
    <source>
        <dbReference type="EMBL" id="NYD56941.1"/>
    </source>
</evidence>
<organism evidence="2 3">
    <name type="scientific">Nocardioides marinisabuli</name>
    <dbReference type="NCBI Taxonomy" id="419476"/>
    <lineage>
        <taxon>Bacteria</taxon>
        <taxon>Bacillati</taxon>
        <taxon>Actinomycetota</taxon>
        <taxon>Actinomycetes</taxon>
        <taxon>Propionibacteriales</taxon>
        <taxon>Nocardioidaceae</taxon>
        <taxon>Nocardioides</taxon>
    </lineage>
</organism>
<keyword evidence="2" id="KW-0413">Isomerase</keyword>
<keyword evidence="3" id="KW-1185">Reference proteome</keyword>
<dbReference type="InterPro" id="IPR027843">
    <property type="entry name" value="DUF4440"/>
</dbReference>